<dbReference type="PANTHER" id="PTHR37817">
    <property type="entry name" value="N-ACETYLTRANSFERASE EIS"/>
    <property type="match status" value="1"/>
</dbReference>
<dbReference type="GO" id="GO:0030649">
    <property type="term" value="P:aminoglycoside antibiotic catabolic process"/>
    <property type="evidence" value="ECO:0007669"/>
    <property type="project" value="TreeGrafter"/>
</dbReference>
<dbReference type="GO" id="GO:0034069">
    <property type="term" value="F:aminoglycoside N-acetyltransferase activity"/>
    <property type="evidence" value="ECO:0007669"/>
    <property type="project" value="TreeGrafter"/>
</dbReference>
<evidence type="ECO:0000313" key="3">
    <source>
        <dbReference type="Proteomes" id="UP000197290"/>
    </source>
</evidence>
<dbReference type="AlphaFoldDB" id="A0A245ZK07"/>
<dbReference type="EMBL" id="NBBI01000003">
    <property type="protein sequence ID" value="OWK30077.1"/>
    <property type="molecule type" value="Genomic_DNA"/>
</dbReference>
<keyword evidence="3" id="KW-1185">Reference proteome</keyword>
<evidence type="ECO:0000313" key="2">
    <source>
        <dbReference type="EMBL" id="OWK30077.1"/>
    </source>
</evidence>
<proteinExistence type="predicted"/>
<evidence type="ECO:0000259" key="1">
    <source>
        <dbReference type="PROSITE" id="PS51186"/>
    </source>
</evidence>
<dbReference type="InterPro" id="IPR016181">
    <property type="entry name" value="Acyl_CoA_acyltransferase"/>
</dbReference>
<sequence length="174" mass="17838">MAIAIRPAGAADVAAIDALLRTSFPHPEEADLVRDLCIAGDMVLTLVADDEDSGTLAGAVVFSRMAVTVAGKPVPAVALAPLAVAPPYRRQGVAEALVGAAHEQLEAAGVVLSFVLGDPQFYGRFGYDAAVARNFTSPYAGEYFLALPLQGGLVPCGVREAAHHAPAFSQLGAA</sequence>
<dbReference type="InterPro" id="IPR051554">
    <property type="entry name" value="Acetyltransferase_Eis"/>
</dbReference>
<feature type="domain" description="N-acetyltransferase" evidence="1">
    <location>
        <begin position="3"/>
        <end position="150"/>
    </location>
</feature>
<dbReference type="PROSITE" id="PS51186">
    <property type="entry name" value="GNAT"/>
    <property type="match status" value="1"/>
</dbReference>
<reference evidence="2 3" key="1">
    <citation type="submission" date="2017-03" db="EMBL/GenBank/DDBJ databases">
        <title>Genome sequence of Sphingomonas dokdonensis DSM 21029.</title>
        <authorList>
            <person name="Poehlein A."/>
            <person name="Wuebbeler J.H."/>
            <person name="Steinbuechel A."/>
            <person name="Daniel R."/>
        </authorList>
    </citation>
    <scope>NUCLEOTIDE SEQUENCE [LARGE SCALE GENOMIC DNA]</scope>
    <source>
        <strain evidence="2 3">DSM 21029</strain>
    </source>
</reference>
<dbReference type="PANTHER" id="PTHR37817:SF1">
    <property type="entry name" value="N-ACETYLTRANSFERASE EIS"/>
    <property type="match status" value="1"/>
</dbReference>
<dbReference type="RefSeq" id="WP_088367117.1">
    <property type="nucleotide sequence ID" value="NZ_NBBI01000003.1"/>
</dbReference>
<gene>
    <name evidence="2" type="ORF">SPDO_17580</name>
</gene>
<name>A0A245ZK07_9SPHN</name>
<organism evidence="2 3">
    <name type="scientific">Sphingomonas dokdonensis</name>
    <dbReference type="NCBI Taxonomy" id="344880"/>
    <lineage>
        <taxon>Bacteria</taxon>
        <taxon>Pseudomonadati</taxon>
        <taxon>Pseudomonadota</taxon>
        <taxon>Alphaproteobacteria</taxon>
        <taxon>Sphingomonadales</taxon>
        <taxon>Sphingomonadaceae</taxon>
        <taxon>Sphingomonas</taxon>
    </lineage>
</organism>
<accession>A0A245ZK07</accession>
<dbReference type="SUPFAM" id="SSF55729">
    <property type="entry name" value="Acyl-CoA N-acyltransferases (Nat)"/>
    <property type="match status" value="1"/>
</dbReference>
<dbReference type="InterPro" id="IPR000182">
    <property type="entry name" value="GNAT_dom"/>
</dbReference>
<dbReference type="OrthoDB" id="9797178at2"/>
<dbReference type="Pfam" id="PF13527">
    <property type="entry name" value="Acetyltransf_9"/>
    <property type="match status" value="1"/>
</dbReference>
<protein>
    <recommendedName>
        <fullName evidence="1">N-acetyltransferase domain-containing protein</fullName>
    </recommendedName>
</protein>
<comment type="caution">
    <text evidence="2">The sequence shown here is derived from an EMBL/GenBank/DDBJ whole genome shotgun (WGS) entry which is preliminary data.</text>
</comment>
<dbReference type="Gene3D" id="3.40.630.30">
    <property type="match status" value="1"/>
</dbReference>
<dbReference type="Proteomes" id="UP000197290">
    <property type="component" value="Unassembled WGS sequence"/>
</dbReference>